<dbReference type="RefSeq" id="WP_151970594.1">
    <property type="nucleotide sequence ID" value="NZ_AP019860.1"/>
</dbReference>
<protein>
    <submittedName>
        <fullName evidence="1">Uncharacterized protein</fullName>
    </submittedName>
</protein>
<dbReference type="Proteomes" id="UP000326354">
    <property type="component" value="Chromosome"/>
</dbReference>
<proteinExistence type="predicted"/>
<keyword evidence="2" id="KW-1185">Reference proteome</keyword>
<reference evidence="1 2" key="1">
    <citation type="submission" date="2019-08" db="EMBL/GenBank/DDBJ databases">
        <title>Complete genome sequence of Candidatus Uab amorphum.</title>
        <authorList>
            <person name="Shiratori T."/>
            <person name="Suzuki S."/>
            <person name="Kakizawa Y."/>
            <person name="Ishida K."/>
        </authorList>
    </citation>
    <scope>NUCLEOTIDE SEQUENCE [LARGE SCALE GENOMIC DNA]</scope>
    <source>
        <strain evidence="1 2">SRT547</strain>
    </source>
</reference>
<organism evidence="1 2">
    <name type="scientific">Uabimicrobium amorphum</name>
    <dbReference type="NCBI Taxonomy" id="2596890"/>
    <lineage>
        <taxon>Bacteria</taxon>
        <taxon>Pseudomonadati</taxon>
        <taxon>Planctomycetota</taxon>
        <taxon>Candidatus Uabimicrobiia</taxon>
        <taxon>Candidatus Uabimicrobiales</taxon>
        <taxon>Candidatus Uabimicrobiaceae</taxon>
        <taxon>Candidatus Uabimicrobium</taxon>
    </lineage>
</organism>
<dbReference type="EMBL" id="AP019860">
    <property type="protein sequence ID" value="BBM86543.1"/>
    <property type="molecule type" value="Genomic_DNA"/>
</dbReference>
<sequence>MYRIWFFIILFASVLFANDKIHCHVTKHSDQNSIRSQGNGDSVANAFEAIQIFMSVQTQHPVADCRIEVMVPQNVFVISKSFAKHCLLSANQTLWFTILCNENFALPQVEVQIQFFEKNVAVGKAVYSIPFAQKIDWQQRYQRITKTPIENIYQNLSRLQQLIYELQQILMAASRQGDIALQYAVKKELDLLVLIETVQKKCKVVAQQLQKVKNNHWRHETNTPILQSAKSTLVFLQKKDLSEIPDELRQKVSQLEIRQRELAERIAQKKSQRYLSTIQEQQRWAKGIRIYSWTRVHTSRKHLQKKIEISEKAYQSILSETIRHQARKMIEEMYEKDKELVQKQLDQYQKWALNTILKAFQGYSGEWAISEKDAKKILKYSDIKKIDFRYLSPATARAVNNVLQKLFATMGTKSAFMIEKTMSETPKTTPDKF</sequence>
<name>A0A5S9IR22_UABAM</name>
<dbReference type="AlphaFoldDB" id="A0A5S9IR22"/>
<gene>
    <name evidence="1" type="ORF">UABAM_04929</name>
</gene>
<dbReference type="KEGG" id="uam:UABAM_04929"/>
<accession>A0A5S9IR22</accession>
<evidence type="ECO:0000313" key="2">
    <source>
        <dbReference type="Proteomes" id="UP000326354"/>
    </source>
</evidence>
<evidence type="ECO:0000313" key="1">
    <source>
        <dbReference type="EMBL" id="BBM86543.1"/>
    </source>
</evidence>